<comment type="caution">
    <text evidence="1">The sequence shown here is derived from an EMBL/GenBank/DDBJ whole genome shotgun (WGS) entry which is preliminary data.</text>
</comment>
<name>A0ABQ4EH43_9ACTN</name>
<organism evidence="1 2">
    <name type="scientific">Plantactinospora mayteni</name>
    <dbReference type="NCBI Taxonomy" id="566021"/>
    <lineage>
        <taxon>Bacteria</taxon>
        <taxon>Bacillati</taxon>
        <taxon>Actinomycetota</taxon>
        <taxon>Actinomycetes</taxon>
        <taxon>Micromonosporales</taxon>
        <taxon>Micromonosporaceae</taxon>
        <taxon>Plantactinospora</taxon>
    </lineage>
</organism>
<proteinExistence type="predicted"/>
<dbReference type="EMBL" id="BONX01000003">
    <property type="protein sequence ID" value="GIG94058.1"/>
    <property type="molecule type" value="Genomic_DNA"/>
</dbReference>
<dbReference type="Proteomes" id="UP000621500">
    <property type="component" value="Unassembled WGS sequence"/>
</dbReference>
<accession>A0ABQ4EH43</accession>
<gene>
    <name evidence="1" type="ORF">Pma05_06310</name>
</gene>
<dbReference type="Gene3D" id="1.20.120.450">
    <property type="entry name" value="dinb family like domain"/>
    <property type="match status" value="1"/>
</dbReference>
<dbReference type="InterPro" id="IPR007061">
    <property type="entry name" value="MST-like"/>
</dbReference>
<evidence type="ECO:0000313" key="1">
    <source>
        <dbReference type="EMBL" id="GIG94058.1"/>
    </source>
</evidence>
<evidence type="ECO:0008006" key="3">
    <source>
        <dbReference type="Google" id="ProtNLM"/>
    </source>
</evidence>
<dbReference type="InterPro" id="IPR034660">
    <property type="entry name" value="DinB/YfiT-like"/>
</dbReference>
<dbReference type="SUPFAM" id="SSF109854">
    <property type="entry name" value="DinB/YfiT-like putative metalloenzymes"/>
    <property type="match status" value="1"/>
</dbReference>
<protein>
    <recommendedName>
        <fullName evidence="3">Mini-circle protein</fullName>
    </recommendedName>
</protein>
<keyword evidence="2" id="KW-1185">Reference proteome</keyword>
<evidence type="ECO:0000313" key="2">
    <source>
        <dbReference type="Proteomes" id="UP000621500"/>
    </source>
</evidence>
<sequence length="181" mass="20284">MGSAVGRYSDRMIDPPLAPEEQVATAGERAVWEAFLDCQRRELAEKIAEVSDQDARRRLVPSLTTLGGLLKHLSVVERSWFQRRLAQREPVEIAGWVDGGDPSWTLDPDDTVESLLAEYAEACAESRRVAARFALDDTAPHARLGRVSLRWIYAHMIEETARHAGHADILREQLDTARPTV</sequence>
<dbReference type="Pfam" id="PF04978">
    <property type="entry name" value="MST"/>
    <property type="match status" value="1"/>
</dbReference>
<reference evidence="1 2" key="1">
    <citation type="submission" date="2021-01" db="EMBL/GenBank/DDBJ databases">
        <title>Whole genome shotgun sequence of Plantactinospora mayteni NBRC 109088.</title>
        <authorList>
            <person name="Komaki H."/>
            <person name="Tamura T."/>
        </authorList>
    </citation>
    <scope>NUCLEOTIDE SEQUENCE [LARGE SCALE GENOMIC DNA]</scope>
    <source>
        <strain evidence="1 2">NBRC 109088</strain>
    </source>
</reference>